<evidence type="ECO:0000313" key="2">
    <source>
        <dbReference type="EMBL" id="EXB59522.1"/>
    </source>
</evidence>
<dbReference type="AlphaFoldDB" id="W9QYX3"/>
<dbReference type="InterPro" id="IPR032675">
    <property type="entry name" value="LRR_dom_sf"/>
</dbReference>
<dbReference type="Pfam" id="PF12937">
    <property type="entry name" value="F-box-like"/>
    <property type="match status" value="1"/>
</dbReference>
<dbReference type="InterPro" id="IPR036047">
    <property type="entry name" value="F-box-like_dom_sf"/>
</dbReference>
<dbReference type="FunFam" id="1.20.1280.50:FF:000023">
    <property type="entry name" value="F-box/LRR-repeat protein 4"/>
    <property type="match status" value="1"/>
</dbReference>
<dbReference type="Proteomes" id="UP000030645">
    <property type="component" value="Unassembled WGS sequence"/>
</dbReference>
<sequence length="567" mass="61496">MFGASSEPEISSSRRFSFRPSAVISSVEQIEEPEVSESVSGGRDYTFDLPDECLALVFQFLGAGDRKRCSLVCKRWFRVDGQNRCRLSLNAQSDILPFVPSLFARFDSVTKLALRCDRKSISITDDALILISIRCRNLSRVKLRGCREITDVGMEVFAQNCKSLKKFSCGSCLFGSKAMNAVLIHCKALEEFSVKRLRGIHDGSEMIGTGVAASSLKSVCFKELINGQCFEPLLIGAKKLTTLKVIRCLGDWDRVLEKIGSGNTGFIEIHLERLQVSDLGLSGISKCSNLEVLRIVKTPECTNSGLICVAEHCKKLRKLHIDAWRTNRIGDEGLIVVAKQCLNLQELVLIGVNPTSLGLAAVASNCHKLERLALCGSGSIGDAEIACIAAKCVALKKLCLAAVASNCHKLERLALCGSGSIGDAEIACIAAKCVALKKLCIKGCPISDVGIESLAWGCPNLAKIKVKKCRGVSGGIADWLRERRESLIVNWDDGEVERLDGNASEVGAPESVAEFPRTAGQVSDSTAASSSNGPLQLLRTKFLAYRNLVPCAFRRFPNTDTNSNENL</sequence>
<organism evidence="2 3">
    <name type="scientific">Morus notabilis</name>
    <dbReference type="NCBI Taxonomy" id="981085"/>
    <lineage>
        <taxon>Eukaryota</taxon>
        <taxon>Viridiplantae</taxon>
        <taxon>Streptophyta</taxon>
        <taxon>Embryophyta</taxon>
        <taxon>Tracheophyta</taxon>
        <taxon>Spermatophyta</taxon>
        <taxon>Magnoliopsida</taxon>
        <taxon>eudicotyledons</taxon>
        <taxon>Gunneridae</taxon>
        <taxon>Pentapetalae</taxon>
        <taxon>rosids</taxon>
        <taxon>fabids</taxon>
        <taxon>Rosales</taxon>
        <taxon>Moraceae</taxon>
        <taxon>Moreae</taxon>
        <taxon>Morus</taxon>
    </lineage>
</organism>
<dbReference type="Gene3D" id="1.20.1280.50">
    <property type="match status" value="1"/>
</dbReference>
<accession>W9QYX3</accession>
<proteinExistence type="predicted"/>
<gene>
    <name evidence="2" type="ORF">L484_009279</name>
</gene>
<dbReference type="FunFam" id="3.80.10.10:FF:000449">
    <property type="entry name" value="F-box protein SKIP2"/>
    <property type="match status" value="1"/>
</dbReference>
<evidence type="ECO:0000313" key="3">
    <source>
        <dbReference type="Proteomes" id="UP000030645"/>
    </source>
</evidence>
<dbReference type="SUPFAM" id="SSF81383">
    <property type="entry name" value="F-box domain"/>
    <property type="match status" value="1"/>
</dbReference>
<dbReference type="InterPro" id="IPR006553">
    <property type="entry name" value="Leu-rich_rpt_Cys-con_subtyp"/>
</dbReference>
<dbReference type="Pfam" id="PF13516">
    <property type="entry name" value="LRR_6"/>
    <property type="match status" value="1"/>
</dbReference>
<dbReference type="Gene3D" id="3.80.10.10">
    <property type="entry name" value="Ribonuclease Inhibitor"/>
    <property type="match status" value="1"/>
</dbReference>
<dbReference type="PANTHER" id="PTHR13318:SF133">
    <property type="entry name" value="F-BOX PROTEIN SKIP2"/>
    <property type="match status" value="1"/>
</dbReference>
<dbReference type="GO" id="GO:0031146">
    <property type="term" value="P:SCF-dependent proteasomal ubiquitin-dependent protein catabolic process"/>
    <property type="evidence" value="ECO:0007669"/>
    <property type="project" value="TreeGrafter"/>
</dbReference>
<reference evidence="3" key="1">
    <citation type="submission" date="2013-01" db="EMBL/GenBank/DDBJ databases">
        <title>Draft Genome Sequence of a Mulberry Tree, Morus notabilis C.K. Schneid.</title>
        <authorList>
            <person name="He N."/>
            <person name="Zhao S."/>
        </authorList>
    </citation>
    <scope>NUCLEOTIDE SEQUENCE</scope>
</reference>
<dbReference type="EMBL" id="KE344382">
    <property type="protein sequence ID" value="EXB59522.1"/>
    <property type="molecule type" value="Genomic_DNA"/>
</dbReference>
<name>W9QYX3_9ROSA</name>
<dbReference type="SUPFAM" id="SSF52047">
    <property type="entry name" value="RNI-like"/>
    <property type="match status" value="1"/>
</dbReference>
<dbReference type="InterPro" id="IPR001611">
    <property type="entry name" value="Leu-rich_rpt"/>
</dbReference>
<dbReference type="GO" id="GO:0019005">
    <property type="term" value="C:SCF ubiquitin ligase complex"/>
    <property type="evidence" value="ECO:0007669"/>
    <property type="project" value="TreeGrafter"/>
</dbReference>
<evidence type="ECO:0000259" key="1">
    <source>
        <dbReference type="SMART" id="SM00256"/>
    </source>
</evidence>
<dbReference type="SMART" id="SM00256">
    <property type="entry name" value="FBOX"/>
    <property type="match status" value="1"/>
</dbReference>
<dbReference type="InterPro" id="IPR001810">
    <property type="entry name" value="F-box_dom"/>
</dbReference>
<dbReference type="PANTHER" id="PTHR13318">
    <property type="entry name" value="PARTNER OF PAIRED, ISOFORM B-RELATED"/>
    <property type="match status" value="1"/>
</dbReference>
<dbReference type="STRING" id="981085.W9QYX3"/>
<dbReference type="CDD" id="cd22159">
    <property type="entry name" value="F-box_AtTIR1-like"/>
    <property type="match status" value="1"/>
</dbReference>
<dbReference type="InterPro" id="IPR055411">
    <property type="entry name" value="LRR_FXL15/At3g58940/PEG3-like"/>
</dbReference>
<keyword evidence="3" id="KW-1185">Reference proteome</keyword>
<feature type="domain" description="F-box" evidence="1">
    <location>
        <begin position="49"/>
        <end position="89"/>
    </location>
</feature>
<dbReference type="Pfam" id="PF24758">
    <property type="entry name" value="LRR_At5g56370"/>
    <property type="match status" value="1"/>
</dbReference>
<protein>
    <submittedName>
        <fullName evidence="2">F-box protein SKIP2</fullName>
    </submittedName>
</protein>
<dbReference type="eggNOG" id="KOG1947">
    <property type="taxonomic scope" value="Eukaryota"/>
</dbReference>
<dbReference type="SMART" id="SM00367">
    <property type="entry name" value="LRR_CC"/>
    <property type="match status" value="8"/>
</dbReference>